<sequence length="253" mass="27192">MNSLSSVAIDLSGKTALITGGTRGIGRAIADRFIDAGASVILTGTKKEEIDRLNGESSDSRVAYLQVDFADEISVAAFLEKIKAIGKVDILINNAGVNKIALNTETTLDDFNFLNDVNIKGPYLVSREVSKLMKANNYGRIVNVTSIWSVITRPGRSLYTTTKYAIAGLTKTLAIELAADNILVNAVGPGFTMTELTATTNTPEDIEKITQIIPAKRFAQPVEIANLILFLSSDLNSYLTGQNIIIDGGYTNV</sequence>
<dbReference type="SUPFAM" id="SSF51735">
    <property type="entry name" value="NAD(P)-binding Rossmann-fold domains"/>
    <property type="match status" value="1"/>
</dbReference>
<name>A0A934PWZ4_9SPHI</name>
<dbReference type="InterPro" id="IPR050259">
    <property type="entry name" value="SDR"/>
</dbReference>
<evidence type="ECO:0000313" key="3">
    <source>
        <dbReference type="Proteomes" id="UP000613193"/>
    </source>
</evidence>
<dbReference type="Pfam" id="PF13561">
    <property type="entry name" value="adh_short_C2"/>
    <property type="match status" value="1"/>
</dbReference>
<dbReference type="PRINTS" id="PR00080">
    <property type="entry name" value="SDRFAMILY"/>
</dbReference>
<dbReference type="NCBIfam" id="NF005559">
    <property type="entry name" value="PRK07231.1"/>
    <property type="match status" value="1"/>
</dbReference>
<dbReference type="FunFam" id="3.40.50.720:FF:000084">
    <property type="entry name" value="Short-chain dehydrogenase reductase"/>
    <property type="match status" value="1"/>
</dbReference>
<dbReference type="Proteomes" id="UP000613193">
    <property type="component" value="Unassembled WGS sequence"/>
</dbReference>
<dbReference type="PROSITE" id="PS00061">
    <property type="entry name" value="ADH_SHORT"/>
    <property type="match status" value="1"/>
</dbReference>
<dbReference type="InterPro" id="IPR036291">
    <property type="entry name" value="NAD(P)-bd_dom_sf"/>
</dbReference>
<gene>
    <name evidence="2" type="ORF">I5M19_15305</name>
</gene>
<reference evidence="2" key="1">
    <citation type="submission" date="2020-12" db="EMBL/GenBank/DDBJ databases">
        <title>Bacterial novel species Mucilaginibacter sp. SD-g isolated from soil.</title>
        <authorList>
            <person name="Jung H.-Y."/>
        </authorList>
    </citation>
    <scope>NUCLEOTIDE SEQUENCE</scope>
    <source>
        <strain evidence="2">SD-g</strain>
    </source>
</reference>
<keyword evidence="3" id="KW-1185">Reference proteome</keyword>
<dbReference type="AlphaFoldDB" id="A0A934PWZ4"/>
<proteinExistence type="inferred from homology"/>
<comment type="similarity">
    <text evidence="1">Belongs to the short-chain dehydrogenases/reductases (SDR) family.</text>
</comment>
<comment type="caution">
    <text evidence="2">The sequence shown here is derived from an EMBL/GenBank/DDBJ whole genome shotgun (WGS) entry which is preliminary data.</text>
</comment>
<dbReference type="CDD" id="cd05233">
    <property type="entry name" value="SDR_c"/>
    <property type="match status" value="1"/>
</dbReference>
<dbReference type="PRINTS" id="PR00081">
    <property type="entry name" value="GDHRDH"/>
</dbReference>
<dbReference type="GO" id="GO:0032787">
    <property type="term" value="P:monocarboxylic acid metabolic process"/>
    <property type="evidence" value="ECO:0007669"/>
    <property type="project" value="UniProtKB-ARBA"/>
</dbReference>
<protein>
    <submittedName>
        <fullName evidence="2">SDR family oxidoreductase</fullName>
    </submittedName>
</protein>
<dbReference type="Gene3D" id="3.40.50.720">
    <property type="entry name" value="NAD(P)-binding Rossmann-like Domain"/>
    <property type="match status" value="1"/>
</dbReference>
<dbReference type="InterPro" id="IPR002347">
    <property type="entry name" value="SDR_fam"/>
</dbReference>
<dbReference type="PANTHER" id="PTHR42879:SF2">
    <property type="entry name" value="3-OXOACYL-[ACYL-CARRIER-PROTEIN] REDUCTASE FABG"/>
    <property type="match status" value="1"/>
</dbReference>
<organism evidence="2 3">
    <name type="scientific">Mucilaginibacter segetis</name>
    <dbReference type="NCBI Taxonomy" id="2793071"/>
    <lineage>
        <taxon>Bacteria</taxon>
        <taxon>Pseudomonadati</taxon>
        <taxon>Bacteroidota</taxon>
        <taxon>Sphingobacteriia</taxon>
        <taxon>Sphingobacteriales</taxon>
        <taxon>Sphingobacteriaceae</taxon>
        <taxon>Mucilaginibacter</taxon>
    </lineage>
</organism>
<dbReference type="EMBL" id="JAEHFW010000003">
    <property type="protein sequence ID" value="MBK0380690.1"/>
    <property type="molecule type" value="Genomic_DNA"/>
</dbReference>
<dbReference type="RefSeq" id="WP_200067233.1">
    <property type="nucleotide sequence ID" value="NZ_JAEHFW010000003.1"/>
</dbReference>
<evidence type="ECO:0000313" key="2">
    <source>
        <dbReference type="EMBL" id="MBK0380690.1"/>
    </source>
</evidence>
<dbReference type="PANTHER" id="PTHR42879">
    <property type="entry name" value="3-OXOACYL-(ACYL-CARRIER-PROTEIN) REDUCTASE"/>
    <property type="match status" value="1"/>
</dbReference>
<accession>A0A934PWZ4</accession>
<evidence type="ECO:0000256" key="1">
    <source>
        <dbReference type="ARBA" id="ARBA00006484"/>
    </source>
</evidence>
<dbReference type="InterPro" id="IPR020904">
    <property type="entry name" value="Sc_DH/Rdtase_CS"/>
</dbReference>